<dbReference type="OrthoDB" id="4960759at2759"/>
<evidence type="ECO:0000313" key="1">
    <source>
        <dbReference type="EMBL" id="EXU94546.1"/>
    </source>
</evidence>
<gene>
    <name evidence="1" type="ORF">X797_012383</name>
</gene>
<organism evidence="1 2">
    <name type="scientific">Metarhizium robertsii</name>
    <dbReference type="NCBI Taxonomy" id="568076"/>
    <lineage>
        <taxon>Eukaryota</taxon>
        <taxon>Fungi</taxon>
        <taxon>Dikarya</taxon>
        <taxon>Ascomycota</taxon>
        <taxon>Pezizomycotina</taxon>
        <taxon>Sordariomycetes</taxon>
        <taxon>Hypocreomycetidae</taxon>
        <taxon>Hypocreales</taxon>
        <taxon>Clavicipitaceae</taxon>
        <taxon>Metarhizium</taxon>
    </lineage>
</organism>
<accession>A0A014P030</accession>
<comment type="caution">
    <text evidence="1">The sequence shown here is derived from an EMBL/GenBank/DDBJ whole genome shotgun (WGS) entry which is preliminary data.</text>
</comment>
<name>A0A014P030_9HYPO</name>
<dbReference type="HOGENOM" id="CLU_1409096_0_0_1"/>
<evidence type="ECO:0000313" key="2">
    <source>
        <dbReference type="Proteomes" id="UP000030151"/>
    </source>
</evidence>
<dbReference type="Proteomes" id="UP000030151">
    <property type="component" value="Unassembled WGS sequence"/>
</dbReference>
<proteinExistence type="predicted"/>
<sequence length="193" mass="21647">MMMQALLSPLYPKHFALSLKLRPGRIFSQSSASPFCRSARHAFSQSSLELFLRSSIIMYSLNKLASFPLNKVLIPSSQDESDRIQNLSALCSPSTPKHGLCRPNRLGSFNAAMGQVKMETCTRCKERWFAMDLKDGVCHACFLRDKGDKTPFLMSGENEMDPGELPAHLPELTQVEEMINDHMTTAVASDYRL</sequence>
<dbReference type="AlphaFoldDB" id="A0A014P030"/>
<dbReference type="EMBL" id="JELW01000253">
    <property type="protein sequence ID" value="EXU94546.1"/>
    <property type="molecule type" value="Genomic_DNA"/>
</dbReference>
<reference evidence="1 2" key="1">
    <citation type="submission" date="2014-02" db="EMBL/GenBank/DDBJ databases">
        <title>The genome sequence of the entomopathogenic fungus Metarhizium robertsii ARSEF 2575.</title>
        <authorList>
            <person name="Giuliano Garisto Donzelli B."/>
            <person name="Roe B.A."/>
            <person name="Macmil S.L."/>
            <person name="Krasnoff S.B."/>
            <person name="Gibson D.M."/>
        </authorList>
    </citation>
    <scope>NUCLEOTIDE SEQUENCE [LARGE SCALE GENOMIC DNA]</scope>
    <source>
        <strain evidence="1 2">ARSEF 2575</strain>
    </source>
</reference>
<protein>
    <submittedName>
        <fullName evidence="1">Uncharacterized protein</fullName>
    </submittedName>
</protein>